<evidence type="ECO:0000313" key="2">
    <source>
        <dbReference type="EMBL" id="KAH0464280.1"/>
    </source>
</evidence>
<comment type="caution">
    <text evidence="2">The sequence shown here is derived from an EMBL/GenBank/DDBJ whole genome shotgun (WGS) entry which is preliminary data.</text>
</comment>
<dbReference type="Proteomes" id="UP000775213">
    <property type="component" value="Unassembled WGS sequence"/>
</dbReference>
<evidence type="ECO:0000256" key="1">
    <source>
        <dbReference type="SAM" id="MobiDB-lite"/>
    </source>
</evidence>
<gene>
    <name evidence="2" type="ORF">IEQ34_007066</name>
</gene>
<organism evidence="2 3">
    <name type="scientific">Dendrobium chrysotoxum</name>
    <name type="common">Orchid</name>
    <dbReference type="NCBI Taxonomy" id="161865"/>
    <lineage>
        <taxon>Eukaryota</taxon>
        <taxon>Viridiplantae</taxon>
        <taxon>Streptophyta</taxon>
        <taxon>Embryophyta</taxon>
        <taxon>Tracheophyta</taxon>
        <taxon>Spermatophyta</taxon>
        <taxon>Magnoliopsida</taxon>
        <taxon>Liliopsida</taxon>
        <taxon>Asparagales</taxon>
        <taxon>Orchidaceae</taxon>
        <taxon>Epidendroideae</taxon>
        <taxon>Malaxideae</taxon>
        <taxon>Dendrobiinae</taxon>
        <taxon>Dendrobium</taxon>
    </lineage>
</organism>
<evidence type="ECO:0000313" key="3">
    <source>
        <dbReference type="Proteomes" id="UP000775213"/>
    </source>
</evidence>
<feature type="compositionally biased region" description="Basic and acidic residues" evidence="1">
    <location>
        <begin position="59"/>
        <end position="72"/>
    </location>
</feature>
<dbReference type="EMBL" id="JAGFBR010000007">
    <property type="protein sequence ID" value="KAH0464280.1"/>
    <property type="molecule type" value="Genomic_DNA"/>
</dbReference>
<feature type="compositionally biased region" description="Basic and acidic residues" evidence="1">
    <location>
        <begin position="30"/>
        <end position="42"/>
    </location>
</feature>
<feature type="region of interest" description="Disordered" evidence="1">
    <location>
        <begin position="18"/>
        <end position="72"/>
    </location>
</feature>
<feature type="compositionally biased region" description="Low complexity" evidence="1">
    <location>
        <begin position="189"/>
        <end position="199"/>
    </location>
</feature>
<feature type="region of interest" description="Disordered" evidence="1">
    <location>
        <begin position="158"/>
        <end position="205"/>
    </location>
</feature>
<protein>
    <submittedName>
        <fullName evidence="2">Uncharacterized protein</fullName>
    </submittedName>
</protein>
<name>A0AAV7GR04_DENCH</name>
<accession>A0AAV7GR04</accession>
<sequence length="205" mass="22846">MTTTDFLVDLQKASFRERQYSNARNHRGSYKHDRGDQADREGSWINAKARSAGRGHARNQNERSNFRSDRLVTSDNRQWDSYRHEQFAPHQAQNISFRPSNLQNNSASLPYGIYPLPGGSSNGVGSTVPSVVMLYPYEQGVGYGPPAESLEFGSFGPVHLSNHEGPRPIDGNPIKRIHDPRHSTNRGGSPRSSPDQPSSPQIPPR</sequence>
<keyword evidence="3" id="KW-1185">Reference proteome</keyword>
<proteinExistence type="predicted"/>
<dbReference type="AlphaFoldDB" id="A0AAV7GR04"/>
<reference evidence="2 3" key="1">
    <citation type="journal article" date="2021" name="Hortic Res">
        <title>Chromosome-scale assembly of the Dendrobium chrysotoxum genome enhances the understanding of orchid evolution.</title>
        <authorList>
            <person name="Zhang Y."/>
            <person name="Zhang G.Q."/>
            <person name="Zhang D."/>
            <person name="Liu X.D."/>
            <person name="Xu X.Y."/>
            <person name="Sun W.H."/>
            <person name="Yu X."/>
            <person name="Zhu X."/>
            <person name="Wang Z.W."/>
            <person name="Zhao X."/>
            <person name="Zhong W.Y."/>
            <person name="Chen H."/>
            <person name="Yin W.L."/>
            <person name="Huang T."/>
            <person name="Niu S.C."/>
            <person name="Liu Z.J."/>
        </authorList>
    </citation>
    <scope>NUCLEOTIDE SEQUENCE [LARGE SCALE GENOMIC DNA]</scope>
    <source>
        <strain evidence="2">Lindl</strain>
    </source>
</reference>